<dbReference type="PANTHER" id="PTHR35482:SF1">
    <property type="entry name" value="CYTOCHROME C OXIDASE SUBUNIT"/>
    <property type="match status" value="1"/>
</dbReference>
<dbReference type="PANTHER" id="PTHR35482">
    <property type="entry name" value="CYTOCHROME C OXIDASE SUBUNIT"/>
    <property type="match status" value="1"/>
</dbReference>
<organism evidence="1 2">
    <name type="scientific">Cardamine amara subsp. amara</name>
    <dbReference type="NCBI Taxonomy" id="228776"/>
    <lineage>
        <taxon>Eukaryota</taxon>
        <taxon>Viridiplantae</taxon>
        <taxon>Streptophyta</taxon>
        <taxon>Embryophyta</taxon>
        <taxon>Tracheophyta</taxon>
        <taxon>Spermatophyta</taxon>
        <taxon>Magnoliopsida</taxon>
        <taxon>eudicotyledons</taxon>
        <taxon>Gunneridae</taxon>
        <taxon>Pentapetalae</taxon>
        <taxon>rosids</taxon>
        <taxon>malvids</taxon>
        <taxon>Brassicales</taxon>
        <taxon>Brassicaceae</taxon>
        <taxon>Cardamineae</taxon>
        <taxon>Cardamine</taxon>
    </lineage>
</organism>
<dbReference type="Proteomes" id="UP001558713">
    <property type="component" value="Unassembled WGS sequence"/>
</dbReference>
<comment type="caution">
    <text evidence="1">The sequence shown here is derived from an EMBL/GenBank/DDBJ whole genome shotgun (WGS) entry which is preliminary data.</text>
</comment>
<gene>
    <name evidence="1" type="ORF">V5N11_002804</name>
</gene>
<reference evidence="1 2" key="1">
    <citation type="submission" date="2024-04" db="EMBL/GenBank/DDBJ databases">
        <title>Genome assembly C_amara_ONT_v2.</title>
        <authorList>
            <person name="Yant L."/>
            <person name="Moore C."/>
            <person name="Slenker M."/>
        </authorList>
    </citation>
    <scope>NUCLEOTIDE SEQUENCE [LARGE SCALE GENOMIC DNA]</scope>
    <source>
        <tissue evidence="1">Leaf</tissue>
    </source>
</reference>
<protein>
    <submittedName>
        <fullName evidence="1">Mediator of RNA polymerase II transcription subunit 11</fullName>
    </submittedName>
</protein>
<keyword evidence="2" id="KW-1185">Reference proteome</keyword>
<dbReference type="AlphaFoldDB" id="A0ABD1C6G3"/>
<accession>A0ABD1C6G3</accession>
<dbReference type="EMBL" id="JBANAX010000042">
    <property type="protein sequence ID" value="KAL1225025.1"/>
    <property type="molecule type" value="Genomic_DNA"/>
</dbReference>
<proteinExistence type="predicted"/>
<evidence type="ECO:0000313" key="2">
    <source>
        <dbReference type="Proteomes" id="UP001558713"/>
    </source>
</evidence>
<sequence length="173" mass="19368">MLAIEVLLEYRAKFYEDTDGKKQELKVSSIDFIGLGFADKRNTRGLPPGLVPVVDYLLDGDSPEVKFIVGDKTRFVQTEKKLEQDGDGNSDVFIPKFLHGEYSQDQATSLRQYVIGPSHDPGGVMEELASPSELKKEFVNSHCREFMQSMKAAYSVSSSLPLAFHLHYLAYGL</sequence>
<evidence type="ECO:0000313" key="1">
    <source>
        <dbReference type="EMBL" id="KAL1225025.1"/>
    </source>
</evidence>
<name>A0ABD1C6G3_CARAN</name>